<sequence length="71" mass="7995">MQVLLISVLLLFLSVGFVIAMDMVIGLPLHESLSNITSPFLFMKMDEVITLGFVMIYVIGKPIILHFLSKR</sequence>
<dbReference type="Proteomes" id="UP000249204">
    <property type="component" value="Unassembled WGS sequence"/>
</dbReference>
<name>A0A2W6NMC2_9BACL</name>
<keyword evidence="1" id="KW-0812">Transmembrane</keyword>
<protein>
    <submittedName>
        <fullName evidence="2">Uncharacterized protein</fullName>
    </submittedName>
</protein>
<dbReference type="Pfam" id="PF26310">
    <property type="entry name" value="YczF"/>
    <property type="match status" value="1"/>
</dbReference>
<keyword evidence="1" id="KW-0472">Membrane</keyword>
<evidence type="ECO:0000313" key="2">
    <source>
        <dbReference type="EMBL" id="PZT56885.1"/>
    </source>
</evidence>
<dbReference type="InterPro" id="IPR058725">
    <property type="entry name" value="YczF"/>
</dbReference>
<dbReference type="EMBL" id="QKWW01000014">
    <property type="protein sequence ID" value="PZT56885.1"/>
    <property type="molecule type" value="Genomic_DNA"/>
</dbReference>
<proteinExistence type="predicted"/>
<gene>
    <name evidence="2" type="ORF">DN757_04410</name>
</gene>
<organism evidence="2 3">
    <name type="scientific">Paenibacillus silvae</name>
    <dbReference type="NCBI Taxonomy" id="1325358"/>
    <lineage>
        <taxon>Bacteria</taxon>
        <taxon>Bacillati</taxon>
        <taxon>Bacillota</taxon>
        <taxon>Bacilli</taxon>
        <taxon>Bacillales</taxon>
        <taxon>Paenibacillaceae</taxon>
        <taxon>Paenibacillus</taxon>
    </lineage>
</organism>
<evidence type="ECO:0000313" key="3">
    <source>
        <dbReference type="Proteomes" id="UP000249204"/>
    </source>
</evidence>
<feature type="transmembrane region" description="Helical" evidence="1">
    <location>
        <begin position="48"/>
        <end position="68"/>
    </location>
</feature>
<dbReference type="AlphaFoldDB" id="A0A2W6NMC2"/>
<reference evidence="2 3" key="1">
    <citation type="submission" date="2018-06" db="EMBL/GenBank/DDBJ databases">
        <title>Isolation of heavy metals resistant Paenibacillus silvae NC2 from Gold-Copper mine in ZiJin, China.</title>
        <authorList>
            <person name="Xu J."/>
            <person name="Mazhar H.S."/>
            <person name="Rensing C."/>
        </authorList>
    </citation>
    <scope>NUCLEOTIDE SEQUENCE [LARGE SCALE GENOMIC DNA]</scope>
    <source>
        <strain evidence="2 3">NC2</strain>
    </source>
</reference>
<dbReference type="RefSeq" id="WP_111269053.1">
    <property type="nucleotide sequence ID" value="NZ_QKWW01000014.1"/>
</dbReference>
<evidence type="ECO:0000256" key="1">
    <source>
        <dbReference type="SAM" id="Phobius"/>
    </source>
</evidence>
<accession>A0A2W6NMC2</accession>
<comment type="caution">
    <text evidence="2">The sequence shown here is derived from an EMBL/GenBank/DDBJ whole genome shotgun (WGS) entry which is preliminary data.</text>
</comment>
<keyword evidence="1" id="KW-1133">Transmembrane helix</keyword>